<dbReference type="InterPro" id="IPR036597">
    <property type="entry name" value="Fido-like_dom_sf"/>
</dbReference>
<name>A0A4R1QVR0_9FIRM</name>
<proteinExistence type="predicted"/>
<protein>
    <submittedName>
        <fullName evidence="1">Uncharacterized protein</fullName>
    </submittedName>
</protein>
<evidence type="ECO:0000313" key="1">
    <source>
        <dbReference type="EMBL" id="TCL56685.1"/>
    </source>
</evidence>
<dbReference type="OrthoDB" id="9813719at2"/>
<dbReference type="EMBL" id="SLUO01000011">
    <property type="protein sequence ID" value="TCL56685.1"/>
    <property type="molecule type" value="Genomic_DNA"/>
</dbReference>
<dbReference type="RefSeq" id="WP_051869340.1">
    <property type="nucleotide sequence ID" value="NZ_JPNB01000001.1"/>
</dbReference>
<sequence>MIYVEGDTHNPIDMAKLNTKRLPEQRRMTKEDCLIICGDTGLSEYLSKQEIRFEDIIDSHQRFEPIHSFQDGDCRVGRIIMFKECLKYNITPCGIITGGLKEYKTQKGYLLETCHSAQDTYKKMIEYFF</sequence>
<dbReference type="Proteomes" id="UP000295718">
    <property type="component" value="Unassembled WGS sequence"/>
</dbReference>
<evidence type="ECO:0000313" key="2">
    <source>
        <dbReference type="Proteomes" id="UP000295718"/>
    </source>
</evidence>
<dbReference type="AlphaFoldDB" id="A0A4R1QVR0"/>
<reference evidence="1 2" key="1">
    <citation type="submission" date="2019-03" db="EMBL/GenBank/DDBJ databases">
        <title>Genomic Encyclopedia of Type Strains, Phase IV (KMG-IV): sequencing the most valuable type-strain genomes for metagenomic binning, comparative biology and taxonomic classification.</title>
        <authorList>
            <person name="Goeker M."/>
        </authorList>
    </citation>
    <scope>NUCLEOTIDE SEQUENCE [LARGE SCALE GENOMIC DNA]</scope>
    <source>
        <strain evidence="1 2">DSM 100556</strain>
    </source>
</reference>
<organism evidence="1 2">
    <name type="scientific">Kineothrix alysoides</name>
    <dbReference type="NCBI Taxonomy" id="1469948"/>
    <lineage>
        <taxon>Bacteria</taxon>
        <taxon>Bacillati</taxon>
        <taxon>Bacillota</taxon>
        <taxon>Clostridia</taxon>
        <taxon>Lachnospirales</taxon>
        <taxon>Lachnospiraceae</taxon>
        <taxon>Kineothrix</taxon>
    </lineage>
</organism>
<gene>
    <name evidence="1" type="ORF">EDD76_111179</name>
</gene>
<dbReference type="SUPFAM" id="SSF140931">
    <property type="entry name" value="Fic-like"/>
    <property type="match status" value="1"/>
</dbReference>
<dbReference type="Gene3D" id="1.10.3290.10">
    <property type="entry name" value="Fido-like domain"/>
    <property type="match status" value="1"/>
</dbReference>
<keyword evidence="2" id="KW-1185">Reference proteome</keyword>
<comment type="caution">
    <text evidence="1">The sequence shown here is derived from an EMBL/GenBank/DDBJ whole genome shotgun (WGS) entry which is preliminary data.</text>
</comment>
<accession>A0A4R1QVR0</accession>
<dbReference type="STRING" id="1469948.GCA_000732725_01667"/>